<keyword evidence="3" id="KW-1185">Reference proteome</keyword>
<feature type="chain" id="PRO_5002162747" evidence="1">
    <location>
        <begin position="19"/>
        <end position="206"/>
    </location>
</feature>
<proteinExistence type="predicted"/>
<sequence length="206" mass="22570">MAIISFLTLIALATLARSQSQIPINPPTLTLPSDVVDVECRPEFYPGFQTTSSQYDIPATAFIEATKSFFNSTWYGEDIYATEGTDNSPGSIRFGKVLGVPFAERLVGYFHRPHKLDIQFVLLNASLTLPVSPKPITVGPVYEELIFSSICAETGTYVHMTVNYCTDRPVAAYDAYLNARNDVLVALASKLGAKRFEGSCPLVSKT</sequence>
<dbReference type="AlphaFoldDB" id="A0A0C3CTC1"/>
<reference evidence="3" key="2">
    <citation type="submission" date="2015-01" db="EMBL/GenBank/DDBJ databases">
        <title>Evolutionary Origins and Diversification of the Mycorrhizal Mutualists.</title>
        <authorList>
            <consortium name="DOE Joint Genome Institute"/>
            <consortium name="Mycorrhizal Genomics Consortium"/>
            <person name="Kohler A."/>
            <person name="Kuo A."/>
            <person name="Nagy L.G."/>
            <person name="Floudas D."/>
            <person name="Copeland A."/>
            <person name="Barry K.W."/>
            <person name="Cichocki N."/>
            <person name="Veneault-Fourrey C."/>
            <person name="LaButti K."/>
            <person name="Lindquist E.A."/>
            <person name="Lipzen A."/>
            <person name="Lundell T."/>
            <person name="Morin E."/>
            <person name="Murat C."/>
            <person name="Riley R."/>
            <person name="Ohm R."/>
            <person name="Sun H."/>
            <person name="Tunlid A."/>
            <person name="Henrissat B."/>
            <person name="Grigoriev I.V."/>
            <person name="Hibbett D.S."/>
            <person name="Martin F."/>
        </authorList>
    </citation>
    <scope>NUCLEOTIDE SEQUENCE [LARGE SCALE GENOMIC DNA]</scope>
    <source>
        <strain evidence="3">h7</strain>
    </source>
</reference>
<feature type="signal peptide" evidence="1">
    <location>
        <begin position="1"/>
        <end position="18"/>
    </location>
</feature>
<reference evidence="2 3" key="1">
    <citation type="submission" date="2014-04" db="EMBL/GenBank/DDBJ databases">
        <authorList>
            <consortium name="DOE Joint Genome Institute"/>
            <person name="Kuo A."/>
            <person name="Gay G."/>
            <person name="Dore J."/>
            <person name="Kohler A."/>
            <person name="Nagy L.G."/>
            <person name="Floudas D."/>
            <person name="Copeland A."/>
            <person name="Barry K.W."/>
            <person name="Cichocki N."/>
            <person name="Veneault-Fourrey C."/>
            <person name="LaButti K."/>
            <person name="Lindquist E.A."/>
            <person name="Lipzen A."/>
            <person name="Lundell T."/>
            <person name="Morin E."/>
            <person name="Murat C."/>
            <person name="Sun H."/>
            <person name="Tunlid A."/>
            <person name="Henrissat B."/>
            <person name="Grigoriev I.V."/>
            <person name="Hibbett D.S."/>
            <person name="Martin F."/>
            <person name="Nordberg H.P."/>
            <person name="Cantor M.N."/>
            <person name="Hua S.X."/>
        </authorList>
    </citation>
    <scope>NUCLEOTIDE SEQUENCE [LARGE SCALE GENOMIC DNA]</scope>
    <source>
        <strain evidence="3">h7</strain>
    </source>
</reference>
<dbReference type="Proteomes" id="UP000053424">
    <property type="component" value="Unassembled WGS sequence"/>
</dbReference>
<accession>A0A0C3CTC1</accession>
<keyword evidence="1" id="KW-0732">Signal</keyword>
<dbReference type="EMBL" id="KN831770">
    <property type="protein sequence ID" value="KIM47096.1"/>
    <property type="molecule type" value="Genomic_DNA"/>
</dbReference>
<gene>
    <name evidence="2" type="ORF">M413DRAFT_440626</name>
</gene>
<dbReference type="HOGENOM" id="CLU_1305693_0_0_1"/>
<name>A0A0C3CTC1_HEBCY</name>
<dbReference type="OrthoDB" id="2954648at2759"/>
<evidence type="ECO:0000313" key="2">
    <source>
        <dbReference type="EMBL" id="KIM47096.1"/>
    </source>
</evidence>
<evidence type="ECO:0000256" key="1">
    <source>
        <dbReference type="SAM" id="SignalP"/>
    </source>
</evidence>
<organism evidence="2 3">
    <name type="scientific">Hebeloma cylindrosporum</name>
    <dbReference type="NCBI Taxonomy" id="76867"/>
    <lineage>
        <taxon>Eukaryota</taxon>
        <taxon>Fungi</taxon>
        <taxon>Dikarya</taxon>
        <taxon>Basidiomycota</taxon>
        <taxon>Agaricomycotina</taxon>
        <taxon>Agaricomycetes</taxon>
        <taxon>Agaricomycetidae</taxon>
        <taxon>Agaricales</taxon>
        <taxon>Agaricineae</taxon>
        <taxon>Hymenogastraceae</taxon>
        <taxon>Hebeloma</taxon>
    </lineage>
</organism>
<evidence type="ECO:0000313" key="3">
    <source>
        <dbReference type="Proteomes" id="UP000053424"/>
    </source>
</evidence>
<protein>
    <submittedName>
        <fullName evidence="2">Uncharacterized protein</fullName>
    </submittedName>
</protein>